<comment type="caution">
    <text evidence="1">The sequence shown here is derived from an EMBL/GenBank/DDBJ whole genome shotgun (WGS) entry which is preliminary data.</text>
</comment>
<evidence type="ECO:0000313" key="1">
    <source>
        <dbReference type="EMBL" id="EJX00327.1"/>
    </source>
</evidence>
<reference evidence="1" key="1">
    <citation type="journal article" date="2012" name="PLoS ONE">
        <title>Gene sets for utilization of primary and secondary nutrition supplies in the distal gut of endangered iberian lynx.</title>
        <authorList>
            <person name="Alcaide M."/>
            <person name="Messina E."/>
            <person name="Richter M."/>
            <person name="Bargiela R."/>
            <person name="Peplies J."/>
            <person name="Huws S.A."/>
            <person name="Newbold C.J."/>
            <person name="Golyshin P.N."/>
            <person name="Simon M.A."/>
            <person name="Lopez G."/>
            <person name="Yakimov M.M."/>
            <person name="Ferrer M."/>
        </authorList>
    </citation>
    <scope>NUCLEOTIDE SEQUENCE</scope>
</reference>
<proteinExistence type="predicted"/>
<accession>J9FZC0</accession>
<sequence>MRRQLQACQNFEHSRFSGTVFTNKGNPVFLIYYITDILKKRCCIKFY</sequence>
<dbReference type="EMBL" id="AMCI01003425">
    <property type="protein sequence ID" value="EJX00327.1"/>
    <property type="molecule type" value="Genomic_DNA"/>
</dbReference>
<name>J9FZC0_9ZZZZ</name>
<gene>
    <name evidence="1" type="ORF">EVA_11562</name>
</gene>
<organism evidence="1">
    <name type="scientific">gut metagenome</name>
    <dbReference type="NCBI Taxonomy" id="749906"/>
    <lineage>
        <taxon>unclassified sequences</taxon>
        <taxon>metagenomes</taxon>
        <taxon>organismal metagenomes</taxon>
    </lineage>
</organism>
<dbReference type="AlphaFoldDB" id="J9FZC0"/>
<protein>
    <submittedName>
        <fullName evidence="1">Uncharacterized protein</fullName>
    </submittedName>
</protein>